<dbReference type="EMBL" id="SLUN01000015">
    <property type="protein sequence ID" value="TCL66522.1"/>
    <property type="molecule type" value="Genomic_DNA"/>
</dbReference>
<dbReference type="Proteomes" id="UP000295008">
    <property type="component" value="Unassembled WGS sequence"/>
</dbReference>
<keyword evidence="2 5" id="KW-0808">Transferase</keyword>
<organism evidence="5 6">
    <name type="scientific">Hydrogenispora ethanolica</name>
    <dbReference type="NCBI Taxonomy" id="1082276"/>
    <lineage>
        <taxon>Bacteria</taxon>
        <taxon>Bacillati</taxon>
        <taxon>Bacillota</taxon>
        <taxon>Hydrogenispora</taxon>
    </lineage>
</organism>
<dbReference type="RefSeq" id="WP_132014761.1">
    <property type="nucleotide sequence ID" value="NZ_SLUN01000015.1"/>
</dbReference>
<dbReference type="Pfam" id="PF13649">
    <property type="entry name" value="Methyltransf_25"/>
    <property type="match status" value="1"/>
</dbReference>
<sequence>MEPIDFKLLYQYSQRPAVFAASTASLWDDEHISKGMLAAHLDPDLEAASRRHAFIDASAEWLEKIAELPAGGRILDLGCGPGLYAERLAGRGYAVTGIDFARRSIEYAKARAQERGLAIDYRYQNYLTLEEENQYDLAILIYCDIGVFADRERDRLLQKIHAALKPGGRLVFDVFTPLQYRDFRESFHWEHRPSGYWRPYPYLCLHSHYAYPDEDAYLEQIAVLDAAEQLAVYRLWNRVYTPAKLDAVLSAAGFGSIRYFADVAGKAFDETSKTLCAVARK</sequence>
<comment type="caution">
    <text evidence="5">The sequence shown here is derived from an EMBL/GenBank/DDBJ whole genome shotgun (WGS) entry which is preliminary data.</text>
</comment>
<evidence type="ECO:0000313" key="5">
    <source>
        <dbReference type="EMBL" id="TCL66522.1"/>
    </source>
</evidence>
<keyword evidence="3" id="KW-0949">S-adenosyl-L-methionine</keyword>
<evidence type="ECO:0000256" key="1">
    <source>
        <dbReference type="ARBA" id="ARBA00022603"/>
    </source>
</evidence>
<accession>A0A4R1RL93</accession>
<dbReference type="AlphaFoldDB" id="A0A4R1RL93"/>
<keyword evidence="1 5" id="KW-0489">Methyltransferase</keyword>
<dbReference type="CDD" id="cd02440">
    <property type="entry name" value="AdoMet_MTases"/>
    <property type="match status" value="1"/>
</dbReference>
<dbReference type="GO" id="GO:0008168">
    <property type="term" value="F:methyltransferase activity"/>
    <property type="evidence" value="ECO:0007669"/>
    <property type="project" value="UniProtKB-KW"/>
</dbReference>
<dbReference type="GO" id="GO:0032259">
    <property type="term" value="P:methylation"/>
    <property type="evidence" value="ECO:0007669"/>
    <property type="project" value="UniProtKB-KW"/>
</dbReference>
<dbReference type="InterPro" id="IPR041698">
    <property type="entry name" value="Methyltransf_25"/>
</dbReference>
<evidence type="ECO:0000313" key="6">
    <source>
        <dbReference type="Proteomes" id="UP000295008"/>
    </source>
</evidence>
<evidence type="ECO:0000256" key="3">
    <source>
        <dbReference type="ARBA" id="ARBA00022691"/>
    </source>
</evidence>
<evidence type="ECO:0000259" key="4">
    <source>
        <dbReference type="Pfam" id="PF13649"/>
    </source>
</evidence>
<dbReference type="SUPFAM" id="SSF53335">
    <property type="entry name" value="S-adenosyl-L-methionine-dependent methyltransferases"/>
    <property type="match status" value="1"/>
</dbReference>
<dbReference type="Gene3D" id="3.40.50.150">
    <property type="entry name" value="Vaccinia Virus protein VP39"/>
    <property type="match status" value="1"/>
</dbReference>
<dbReference type="InterPro" id="IPR029063">
    <property type="entry name" value="SAM-dependent_MTases_sf"/>
</dbReference>
<gene>
    <name evidence="5" type="ORF">EDC14_101565</name>
</gene>
<reference evidence="5 6" key="1">
    <citation type="submission" date="2019-03" db="EMBL/GenBank/DDBJ databases">
        <title>Genomic Encyclopedia of Type Strains, Phase IV (KMG-IV): sequencing the most valuable type-strain genomes for metagenomic binning, comparative biology and taxonomic classification.</title>
        <authorList>
            <person name="Goeker M."/>
        </authorList>
    </citation>
    <scope>NUCLEOTIDE SEQUENCE [LARGE SCALE GENOMIC DNA]</scope>
    <source>
        <strain evidence="5 6">LX-B</strain>
    </source>
</reference>
<keyword evidence="6" id="KW-1185">Reference proteome</keyword>
<proteinExistence type="predicted"/>
<dbReference type="PANTHER" id="PTHR43464">
    <property type="entry name" value="METHYLTRANSFERASE"/>
    <property type="match status" value="1"/>
</dbReference>
<protein>
    <submittedName>
        <fullName evidence="5">Methyltransferase family protein</fullName>
    </submittedName>
</protein>
<feature type="domain" description="Methyltransferase" evidence="4">
    <location>
        <begin position="74"/>
        <end position="168"/>
    </location>
</feature>
<evidence type="ECO:0000256" key="2">
    <source>
        <dbReference type="ARBA" id="ARBA00022679"/>
    </source>
</evidence>
<dbReference type="PANTHER" id="PTHR43464:SF19">
    <property type="entry name" value="UBIQUINONE BIOSYNTHESIS O-METHYLTRANSFERASE, MITOCHONDRIAL"/>
    <property type="match status" value="1"/>
</dbReference>
<name>A0A4R1RL93_HYDET</name>
<dbReference type="OrthoDB" id="5522265at2"/>